<dbReference type="PANTHER" id="PTHR23503:SF123">
    <property type="entry name" value="MAJOR FACILITATOR SUPERFAMILY (MFS) PROFILE DOMAIN-CONTAINING PROTEIN"/>
    <property type="match status" value="1"/>
</dbReference>
<keyword evidence="7" id="KW-1185">Reference proteome</keyword>
<comment type="subcellular location">
    <subcellularLocation>
        <location evidence="1">Membrane</location>
    </subcellularLocation>
</comment>
<dbReference type="GO" id="GO:0015149">
    <property type="term" value="F:hexose transmembrane transporter activity"/>
    <property type="evidence" value="ECO:0007669"/>
    <property type="project" value="TreeGrafter"/>
</dbReference>
<evidence type="ECO:0000256" key="1">
    <source>
        <dbReference type="ARBA" id="ARBA00004370"/>
    </source>
</evidence>
<dbReference type="InterPro" id="IPR036259">
    <property type="entry name" value="MFS_trans_sf"/>
</dbReference>
<evidence type="ECO:0000256" key="3">
    <source>
        <dbReference type="ARBA" id="ARBA00022989"/>
    </source>
</evidence>
<dbReference type="Gene3D" id="1.20.1250.20">
    <property type="entry name" value="MFS general substrate transporter like domains"/>
    <property type="match status" value="1"/>
</dbReference>
<keyword evidence="4 5" id="KW-0472">Membrane</keyword>
<accession>A0A3P7ISY7</accession>
<organism evidence="6 7">
    <name type="scientific">Strongylus vulgaris</name>
    <name type="common">Blood worm</name>
    <dbReference type="NCBI Taxonomy" id="40348"/>
    <lineage>
        <taxon>Eukaryota</taxon>
        <taxon>Metazoa</taxon>
        <taxon>Ecdysozoa</taxon>
        <taxon>Nematoda</taxon>
        <taxon>Chromadorea</taxon>
        <taxon>Rhabditida</taxon>
        <taxon>Rhabditina</taxon>
        <taxon>Rhabditomorpha</taxon>
        <taxon>Strongyloidea</taxon>
        <taxon>Strongylidae</taxon>
        <taxon>Strongylus</taxon>
    </lineage>
</organism>
<proteinExistence type="predicted"/>
<sequence>MMIGLMIGFLIMGRLLTSFGAKGTAITIRCSLGIVGSIAMVLCFVTGRFEFFVLGHFLSGVTAALKIALLIYISDCSPEDKRDSNSIAVNSGGVIAVLIVTPLCVPNLIGSDQYWVILPMTCSIMATAHLLIAGRFPKSPKDLYIKEHNKEEARAALRFFYNTHYDIGKF</sequence>
<keyword evidence="3 5" id="KW-1133">Transmembrane helix</keyword>
<evidence type="ECO:0000256" key="2">
    <source>
        <dbReference type="ARBA" id="ARBA00022692"/>
    </source>
</evidence>
<dbReference type="InterPro" id="IPR005828">
    <property type="entry name" value="MFS_sugar_transport-like"/>
</dbReference>
<dbReference type="Proteomes" id="UP000270094">
    <property type="component" value="Unassembled WGS sequence"/>
</dbReference>
<evidence type="ECO:0000256" key="5">
    <source>
        <dbReference type="SAM" id="Phobius"/>
    </source>
</evidence>
<feature type="transmembrane region" description="Helical" evidence="5">
    <location>
        <begin position="21"/>
        <end position="47"/>
    </location>
</feature>
<dbReference type="AlphaFoldDB" id="A0A3P7ISY7"/>
<name>A0A3P7ISY7_STRVU</name>
<evidence type="ECO:0000256" key="4">
    <source>
        <dbReference type="ARBA" id="ARBA00023136"/>
    </source>
</evidence>
<evidence type="ECO:0000313" key="7">
    <source>
        <dbReference type="Proteomes" id="UP000270094"/>
    </source>
</evidence>
<dbReference type="PANTHER" id="PTHR23503">
    <property type="entry name" value="SOLUTE CARRIER FAMILY 2"/>
    <property type="match status" value="1"/>
</dbReference>
<dbReference type="EMBL" id="UYYB01009489">
    <property type="protein sequence ID" value="VDM68634.1"/>
    <property type="molecule type" value="Genomic_DNA"/>
</dbReference>
<feature type="transmembrane region" description="Helical" evidence="5">
    <location>
        <begin position="115"/>
        <end position="136"/>
    </location>
</feature>
<protein>
    <recommendedName>
        <fullName evidence="8">Major facilitator superfamily (MFS) profile domain-containing protein</fullName>
    </recommendedName>
</protein>
<evidence type="ECO:0000313" key="6">
    <source>
        <dbReference type="EMBL" id="VDM68634.1"/>
    </source>
</evidence>
<dbReference type="InterPro" id="IPR045263">
    <property type="entry name" value="GLUT"/>
</dbReference>
<dbReference type="GO" id="GO:0016020">
    <property type="term" value="C:membrane"/>
    <property type="evidence" value="ECO:0007669"/>
    <property type="project" value="UniProtKB-SubCell"/>
</dbReference>
<dbReference type="OrthoDB" id="4142200at2759"/>
<evidence type="ECO:0008006" key="8">
    <source>
        <dbReference type="Google" id="ProtNLM"/>
    </source>
</evidence>
<feature type="transmembrane region" description="Helical" evidence="5">
    <location>
        <begin position="53"/>
        <end position="75"/>
    </location>
</feature>
<reference evidence="6 7" key="1">
    <citation type="submission" date="2018-11" db="EMBL/GenBank/DDBJ databases">
        <authorList>
            <consortium name="Pathogen Informatics"/>
        </authorList>
    </citation>
    <scope>NUCLEOTIDE SEQUENCE [LARGE SCALE GENOMIC DNA]</scope>
</reference>
<dbReference type="Pfam" id="PF00083">
    <property type="entry name" value="Sugar_tr"/>
    <property type="match status" value="1"/>
</dbReference>
<keyword evidence="2 5" id="KW-0812">Transmembrane</keyword>
<feature type="transmembrane region" description="Helical" evidence="5">
    <location>
        <begin position="87"/>
        <end position="109"/>
    </location>
</feature>
<gene>
    <name evidence="6" type="ORF">SVUK_LOCUS3632</name>
</gene>
<dbReference type="SUPFAM" id="SSF103473">
    <property type="entry name" value="MFS general substrate transporter"/>
    <property type="match status" value="1"/>
</dbReference>